<evidence type="ECO:0000256" key="2">
    <source>
        <dbReference type="SAM" id="Phobius"/>
    </source>
</evidence>
<organism evidence="3 4">
    <name type="scientific">Corynebacterium urealyticum</name>
    <dbReference type="NCBI Taxonomy" id="43771"/>
    <lineage>
        <taxon>Bacteria</taxon>
        <taxon>Bacillati</taxon>
        <taxon>Actinomycetota</taxon>
        <taxon>Actinomycetes</taxon>
        <taxon>Mycobacteriales</taxon>
        <taxon>Corynebacteriaceae</taxon>
        <taxon>Corynebacterium</taxon>
    </lineage>
</organism>
<reference evidence="3 4" key="1">
    <citation type="submission" date="2017-11" db="EMBL/GenBank/DDBJ databases">
        <title>Infants hospitalized years apart are colonized by the same room-sourced microbial strains.</title>
        <authorList>
            <person name="Brooks B."/>
            <person name="Olm M.R."/>
            <person name="Firek B.A."/>
            <person name="Baker R."/>
            <person name="Thomas B.C."/>
            <person name="Morowitz M.J."/>
            <person name="Banfield J.F."/>
        </authorList>
    </citation>
    <scope>NUCLEOTIDE SEQUENCE [LARGE SCALE GENOMIC DNA]</scope>
    <source>
        <strain evidence="3">S2_012_000_R3_87</strain>
    </source>
</reference>
<protein>
    <submittedName>
        <fullName evidence="3">Uncharacterized protein</fullName>
    </submittedName>
</protein>
<accession>A0A2W5B295</accession>
<evidence type="ECO:0000256" key="1">
    <source>
        <dbReference type="SAM" id="Coils"/>
    </source>
</evidence>
<feature type="coiled-coil region" evidence="1">
    <location>
        <begin position="345"/>
        <end position="391"/>
    </location>
</feature>
<keyword evidence="2" id="KW-1133">Transmembrane helix</keyword>
<feature type="transmembrane region" description="Helical" evidence="2">
    <location>
        <begin position="323"/>
        <end position="348"/>
    </location>
</feature>
<keyword evidence="2" id="KW-0812">Transmembrane</keyword>
<dbReference type="EMBL" id="QFNY01000183">
    <property type="protein sequence ID" value="PZO99636.1"/>
    <property type="molecule type" value="Genomic_DNA"/>
</dbReference>
<keyword evidence="1" id="KW-0175">Coiled coil</keyword>
<evidence type="ECO:0000313" key="4">
    <source>
        <dbReference type="Proteomes" id="UP000249451"/>
    </source>
</evidence>
<dbReference type="Proteomes" id="UP000249451">
    <property type="component" value="Unassembled WGS sequence"/>
</dbReference>
<comment type="caution">
    <text evidence="3">The sequence shown here is derived from an EMBL/GenBank/DDBJ whole genome shotgun (WGS) entry which is preliminary data.</text>
</comment>
<gene>
    <name evidence="3" type="ORF">DI609_07900</name>
</gene>
<keyword evidence="2" id="KW-0472">Membrane</keyword>
<sequence>MSRRYSDMTSSVNQLRDTAQKQLRATRVGNAIAASAAALNHRDQQTTHRLLEESIEAQREQTRQIVGELRTIDKSINAFAQKTEEQLEDLKHINFAQWRDGVGRDYYYNYRPQAKKYLENFENLSNAWLRVVSARMVDVVQEFPQWKEQHWRSDALHTGVFIDPPKLEAPPVDKELPPQKVPDGVAGFAMIIGPSVVIMILAAILVPIIGGIGGALTQGSVSSDVQSKFDSLAEEYPEFVENQEDLIPEFYDASEAQMLLNEGCTAETMQEDLDRASSKGAELDPAAFPQDPAGVERYCSTRTDVLEAARDMESQASQGVNKFASISVAVLGLAFVIACILPFLIAYLRRTMRQKRREVEQQNQAAIEAWRQRAEQSKVEFQQRNEQAREEAFEKFQQVLGVRLNKNLGTLWADTSTRNMAQTLSSIIENELRRPPVVEELPEVGKLRINPQIPTVLGKALVSTK</sequence>
<dbReference type="AlphaFoldDB" id="A0A2W5B295"/>
<evidence type="ECO:0000313" key="3">
    <source>
        <dbReference type="EMBL" id="PZO99636.1"/>
    </source>
</evidence>
<proteinExistence type="predicted"/>
<feature type="transmembrane region" description="Helical" evidence="2">
    <location>
        <begin position="184"/>
        <end position="209"/>
    </location>
</feature>
<name>A0A2W5B295_9CORY</name>